<dbReference type="Pfam" id="PF01933">
    <property type="entry name" value="CofD"/>
    <property type="match status" value="1"/>
</dbReference>
<organism evidence="2 3">
    <name type="scientific">Lachancea mirantina</name>
    <dbReference type="NCBI Taxonomy" id="1230905"/>
    <lineage>
        <taxon>Eukaryota</taxon>
        <taxon>Fungi</taxon>
        <taxon>Dikarya</taxon>
        <taxon>Ascomycota</taxon>
        <taxon>Saccharomycotina</taxon>
        <taxon>Saccharomycetes</taxon>
        <taxon>Saccharomycetales</taxon>
        <taxon>Saccharomycetaceae</taxon>
        <taxon>Lachancea</taxon>
    </lineage>
</organism>
<dbReference type="Gene3D" id="3.40.50.10680">
    <property type="entry name" value="CofD-like domains"/>
    <property type="match status" value="1"/>
</dbReference>
<keyword evidence="3" id="KW-1185">Reference proteome</keyword>
<protein>
    <submittedName>
        <fullName evidence="2">LAMI_0A05446g1_1</fullName>
    </submittedName>
</protein>
<dbReference type="PANTHER" id="PTHR31240">
    <property type="entry name" value="MATERNAL EFFECT EMBRYO ARREST 18"/>
    <property type="match status" value="1"/>
</dbReference>
<dbReference type="GO" id="GO:0043743">
    <property type="term" value="F:LPPG:FO 2-phospho-L-lactate transferase activity"/>
    <property type="evidence" value="ECO:0007669"/>
    <property type="project" value="InterPro"/>
</dbReference>
<reference evidence="2" key="1">
    <citation type="submission" date="2016-03" db="EMBL/GenBank/DDBJ databases">
        <authorList>
            <person name="Devillers H."/>
        </authorList>
    </citation>
    <scope>NUCLEOTIDE SEQUENCE [LARGE SCALE GENOMIC DNA]</scope>
    <source>
        <strain evidence="2">CBS 11717</strain>
    </source>
</reference>
<gene>
    <name evidence="2" type="ORF">LAMI_0A05446G</name>
</gene>
<evidence type="ECO:0000313" key="2">
    <source>
        <dbReference type="EMBL" id="SCU78677.1"/>
    </source>
</evidence>
<evidence type="ECO:0000313" key="3">
    <source>
        <dbReference type="Proteomes" id="UP000191024"/>
    </source>
</evidence>
<name>A0A1G4IQB2_9SACH</name>
<proteinExistence type="predicted"/>
<evidence type="ECO:0000256" key="1">
    <source>
        <dbReference type="SAM" id="MobiDB-lite"/>
    </source>
</evidence>
<dbReference type="AlphaFoldDB" id="A0A1G4IQB2"/>
<feature type="region of interest" description="Disordered" evidence="1">
    <location>
        <begin position="196"/>
        <end position="225"/>
    </location>
</feature>
<dbReference type="STRING" id="1230905.A0A1G4IQB2"/>
<dbReference type="EMBL" id="LT598462">
    <property type="protein sequence ID" value="SCU78677.1"/>
    <property type="molecule type" value="Genomic_DNA"/>
</dbReference>
<sequence length="468" mass="51264">MKIVVLSGGTAANAILPALELLADELSFVLPISDNGGSTSEILRVVGGPAIGDVRSRIVSLVQDEKLRSLLGYRLPEDQVSAKQEWNLIVEGTHEIWRGFASEVKEICRSFLVHIQAELLKKQKSSAPFQFEKASVGNLFLTGARLFLGSLDAAIELMLRVCRCDERMSVIPCINTNHTHHISALLANGEVITGQSQISHPAKRNGNRGAERDASSSPRSGQNSLLGPDAVVQLSASALGADHDTEDNEEEFAYPGYIHPALKLSQLHFDKVELADNPLLPAAVQRIFYINPYGEEVLPLGSSRAIPKLKHCDLVLFSIGSLMTSLLPITILGNIAESIFENRGARKVLLVNNKYDRETSGLDGAHFVHMIVDSMHRAICNHSQRRRGSPASPSSRDGSELAWSDFVTDVVYLKYGEIHVDTKLLNARGIRTHAIASEKFENDKLYEILHRLTSGEASDCLHTDGDKL</sequence>
<dbReference type="OrthoDB" id="10267139at2759"/>
<dbReference type="InterPro" id="IPR002882">
    <property type="entry name" value="CofD"/>
</dbReference>
<dbReference type="InterPro" id="IPR038136">
    <property type="entry name" value="CofD-like_dom_sf"/>
</dbReference>
<dbReference type="SUPFAM" id="SSF142338">
    <property type="entry name" value="CofD-like"/>
    <property type="match status" value="1"/>
</dbReference>
<feature type="compositionally biased region" description="Polar residues" evidence="1">
    <location>
        <begin position="215"/>
        <end position="225"/>
    </location>
</feature>
<dbReference type="Proteomes" id="UP000191024">
    <property type="component" value="Chromosome A"/>
</dbReference>
<dbReference type="PANTHER" id="PTHR31240:SF0">
    <property type="entry name" value="MATERNAL EFFECT EMBRYO ARREST 18"/>
    <property type="match status" value="1"/>
</dbReference>
<accession>A0A1G4IQB2</accession>